<dbReference type="Proteomes" id="UP000272928">
    <property type="component" value="Unassembled WGS sequence"/>
</dbReference>
<comment type="caution">
    <text evidence="5">The sequence shown here is derived from an EMBL/GenBank/DDBJ whole genome shotgun (WGS) entry which is preliminary data.</text>
</comment>
<reference evidence="5 6" key="1">
    <citation type="submission" date="2018-11" db="EMBL/GenBank/DDBJ databases">
        <title>Species Designations Belie Phenotypic and Genotypic Heterogeneity in Oral Streptococci.</title>
        <authorList>
            <person name="Velsko I."/>
        </authorList>
    </citation>
    <scope>NUCLEOTIDE SEQUENCE [LARGE SCALE GENOMIC DNA]</scope>
    <source>
        <strain evidence="5 6">BCA16</strain>
    </source>
</reference>
<dbReference type="PROSITE" id="PS51898">
    <property type="entry name" value="TYR_RECOMBINASE"/>
    <property type="match status" value="1"/>
</dbReference>
<dbReference type="InterPro" id="IPR050090">
    <property type="entry name" value="Tyrosine_recombinase_XerCD"/>
</dbReference>
<dbReference type="InterPro" id="IPR013762">
    <property type="entry name" value="Integrase-like_cat_sf"/>
</dbReference>
<dbReference type="Pfam" id="PF00589">
    <property type="entry name" value="Phage_integrase"/>
    <property type="match status" value="1"/>
</dbReference>
<protein>
    <submittedName>
        <fullName evidence="5">Tyrosine recombinase XerD</fullName>
    </submittedName>
</protein>
<organism evidence="5 6">
    <name type="scientific">Streptococcus mitis</name>
    <dbReference type="NCBI Taxonomy" id="28037"/>
    <lineage>
        <taxon>Bacteria</taxon>
        <taxon>Bacillati</taxon>
        <taxon>Bacillota</taxon>
        <taxon>Bacilli</taxon>
        <taxon>Lactobacillales</taxon>
        <taxon>Streptococcaceae</taxon>
        <taxon>Streptococcus</taxon>
        <taxon>Streptococcus mitis group</taxon>
    </lineage>
</organism>
<keyword evidence="3" id="KW-0233">DNA recombination</keyword>
<dbReference type="Gene3D" id="1.10.443.10">
    <property type="entry name" value="Intergrase catalytic core"/>
    <property type="match status" value="1"/>
</dbReference>
<dbReference type="PANTHER" id="PTHR30349">
    <property type="entry name" value="PHAGE INTEGRASE-RELATED"/>
    <property type="match status" value="1"/>
</dbReference>
<dbReference type="PANTHER" id="PTHR30349:SF41">
    <property type="entry name" value="INTEGRASE_RECOMBINASE PROTEIN MJ0367-RELATED"/>
    <property type="match status" value="1"/>
</dbReference>
<gene>
    <name evidence="5" type="primary">xerD</name>
    <name evidence="5" type="ORF">D8856_07975</name>
</gene>
<accession>A0A428CFE6</accession>
<evidence type="ECO:0000313" key="6">
    <source>
        <dbReference type="Proteomes" id="UP000272928"/>
    </source>
</evidence>
<dbReference type="InterPro" id="IPR010998">
    <property type="entry name" value="Integrase_recombinase_N"/>
</dbReference>
<dbReference type="GO" id="GO:0015074">
    <property type="term" value="P:DNA integration"/>
    <property type="evidence" value="ECO:0007669"/>
    <property type="project" value="InterPro"/>
</dbReference>
<sequence>MIAIQKGVIVASYRQRGKNKLWDYRIFDKTGKVVATNSGFKTKREAMNEAQEKERKLFQSNYLAKFDSKASLYDLWKDWYELVILPSEKAKSTKDGYYFRGKMIEKIFSDIPAVQITHKEYQIRLNEYGEKVTKDHVSRLNADIKTVVKFSKRSGLVMNDFTDGAKIFGLAGGDIEDKYLHSISDYKGLLSHLRSKFNYRESVMSYLLYFLFKTGFRVGEGMAVCWSDINFENKTIKTYRRFSGDRQVFTPPKTKTSIREIPVDDKLLQVLKDFKEEQSKVLFDREDLNKEDLIFYDRRYRIPTNAGLNKYLRVCLSELGIGSQEMSATSGRHTYGSYLLAQGVDIWVVAKLMGHKDIQQLIKTYGHVLQEVIDKEYDTIRDLMDE</sequence>
<dbReference type="EMBL" id="RJNQ01000017">
    <property type="protein sequence ID" value="RSI76747.1"/>
    <property type="molecule type" value="Genomic_DNA"/>
</dbReference>
<comment type="similarity">
    <text evidence="1">Belongs to the 'phage' integrase family.</text>
</comment>
<dbReference type="InterPro" id="IPR002104">
    <property type="entry name" value="Integrase_catalytic"/>
</dbReference>
<dbReference type="SUPFAM" id="SSF56349">
    <property type="entry name" value="DNA breaking-rejoining enzymes"/>
    <property type="match status" value="1"/>
</dbReference>
<dbReference type="Gene3D" id="1.10.150.130">
    <property type="match status" value="1"/>
</dbReference>
<evidence type="ECO:0000313" key="5">
    <source>
        <dbReference type="EMBL" id="RSI76747.1"/>
    </source>
</evidence>
<dbReference type="CDD" id="cd01189">
    <property type="entry name" value="INT_ICEBs1_C_like"/>
    <property type="match status" value="1"/>
</dbReference>
<feature type="domain" description="Tyr recombinase" evidence="4">
    <location>
        <begin position="175"/>
        <end position="378"/>
    </location>
</feature>
<proteinExistence type="inferred from homology"/>
<name>A0A428CFE6_STRMT</name>
<evidence type="ECO:0000256" key="2">
    <source>
        <dbReference type="ARBA" id="ARBA00023125"/>
    </source>
</evidence>
<evidence type="ECO:0000259" key="4">
    <source>
        <dbReference type="PROSITE" id="PS51898"/>
    </source>
</evidence>
<dbReference type="AlphaFoldDB" id="A0A428CFE6"/>
<keyword evidence="2" id="KW-0238">DNA-binding</keyword>
<dbReference type="InterPro" id="IPR011010">
    <property type="entry name" value="DNA_brk_join_enz"/>
</dbReference>
<dbReference type="GO" id="GO:0003677">
    <property type="term" value="F:DNA binding"/>
    <property type="evidence" value="ECO:0007669"/>
    <property type="project" value="UniProtKB-KW"/>
</dbReference>
<evidence type="ECO:0000256" key="1">
    <source>
        <dbReference type="ARBA" id="ARBA00008857"/>
    </source>
</evidence>
<dbReference type="GO" id="GO:0006310">
    <property type="term" value="P:DNA recombination"/>
    <property type="evidence" value="ECO:0007669"/>
    <property type="project" value="UniProtKB-KW"/>
</dbReference>
<evidence type="ECO:0000256" key="3">
    <source>
        <dbReference type="ARBA" id="ARBA00023172"/>
    </source>
</evidence>